<protein>
    <submittedName>
        <fullName evidence="1">Uncharacterized protein</fullName>
    </submittedName>
</protein>
<proteinExistence type="predicted"/>
<name>A0A917YYN1_9ACTN</name>
<dbReference type="EMBL" id="BMNH01000009">
    <property type="protein sequence ID" value="GGO70600.1"/>
    <property type="molecule type" value="Genomic_DNA"/>
</dbReference>
<accession>A0A917YYN1</accession>
<reference evidence="1" key="1">
    <citation type="journal article" date="2014" name="Int. J. Syst. Evol. Microbiol.">
        <title>Complete genome sequence of Corynebacterium casei LMG S-19264T (=DSM 44701T), isolated from a smear-ripened cheese.</title>
        <authorList>
            <consortium name="US DOE Joint Genome Institute (JGI-PGF)"/>
            <person name="Walter F."/>
            <person name="Albersmeier A."/>
            <person name="Kalinowski J."/>
            <person name="Ruckert C."/>
        </authorList>
    </citation>
    <scope>NUCLEOTIDE SEQUENCE</scope>
    <source>
        <strain evidence="1">CGMCC 4.7368</strain>
    </source>
</reference>
<organism evidence="1 2">
    <name type="scientific">Nonomuraea cavernae</name>
    <dbReference type="NCBI Taxonomy" id="2045107"/>
    <lineage>
        <taxon>Bacteria</taxon>
        <taxon>Bacillati</taxon>
        <taxon>Actinomycetota</taxon>
        <taxon>Actinomycetes</taxon>
        <taxon>Streptosporangiales</taxon>
        <taxon>Streptosporangiaceae</taxon>
        <taxon>Nonomuraea</taxon>
    </lineage>
</organism>
<sequence>MPMPMPMPRPVLVLVLVPRLLAFGPVRGLALGMALEWGPALLSALGMGLGLSVGVRLPPGGEGGPAV</sequence>
<dbReference type="AlphaFoldDB" id="A0A917YYN1"/>
<evidence type="ECO:0000313" key="1">
    <source>
        <dbReference type="EMBL" id="GGO70600.1"/>
    </source>
</evidence>
<gene>
    <name evidence="1" type="ORF">GCM10012289_34380</name>
</gene>
<reference evidence="1" key="2">
    <citation type="submission" date="2020-09" db="EMBL/GenBank/DDBJ databases">
        <authorList>
            <person name="Sun Q."/>
            <person name="Zhou Y."/>
        </authorList>
    </citation>
    <scope>NUCLEOTIDE SEQUENCE</scope>
    <source>
        <strain evidence="1">CGMCC 4.7368</strain>
    </source>
</reference>
<comment type="caution">
    <text evidence="1">The sequence shown here is derived from an EMBL/GenBank/DDBJ whole genome shotgun (WGS) entry which is preliminary data.</text>
</comment>
<dbReference type="Proteomes" id="UP000646523">
    <property type="component" value="Unassembled WGS sequence"/>
</dbReference>
<evidence type="ECO:0000313" key="2">
    <source>
        <dbReference type="Proteomes" id="UP000646523"/>
    </source>
</evidence>
<keyword evidence="2" id="KW-1185">Reference proteome</keyword>